<evidence type="ECO:0000256" key="7">
    <source>
        <dbReference type="ARBA" id="ARBA00022870"/>
    </source>
</evidence>
<keyword evidence="5" id="KW-0945">Host-virus interaction</keyword>
<organism evidence="15 16">
    <name type="scientific">Ilyodon furcidens</name>
    <name type="common">goldbreast splitfin</name>
    <dbReference type="NCBI Taxonomy" id="33524"/>
    <lineage>
        <taxon>Eukaryota</taxon>
        <taxon>Metazoa</taxon>
        <taxon>Chordata</taxon>
        <taxon>Craniata</taxon>
        <taxon>Vertebrata</taxon>
        <taxon>Euteleostomi</taxon>
        <taxon>Actinopterygii</taxon>
        <taxon>Neopterygii</taxon>
        <taxon>Teleostei</taxon>
        <taxon>Neoteleostei</taxon>
        <taxon>Acanthomorphata</taxon>
        <taxon>Ovalentaria</taxon>
        <taxon>Atherinomorphae</taxon>
        <taxon>Cyprinodontiformes</taxon>
        <taxon>Goodeidae</taxon>
        <taxon>Ilyodon</taxon>
    </lineage>
</organism>
<keyword evidence="16" id="KW-1185">Reference proteome</keyword>
<protein>
    <submittedName>
        <fullName evidence="15">Uncharacterized protein</fullName>
    </submittedName>
</protein>
<dbReference type="PANTHER" id="PTHR10424">
    <property type="entry name" value="VIRAL ENVELOPE PROTEIN"/>
    <property type="match status" value="1"/>
</dbReference>
<evidence type="ECO:0000256" key="3">
    <source>
        <dbReference type="ARBA" id="ARBA00004563"/>
    </source>
</evidence>
<keyword evidence="11" id="KW-1015">Disulfide bond</keyword>
<evidence type="ECO:0000256" key="1">
    <source>
        <dbReference type="ARBA" id="ARBA00004402"/>
    </source>
</evidence>
<keyword evidence="10" id="KW-0564">Palmitate</keyword>
<evidence type="ECO:0000256" key="9">
    <source>
        <dbReference type="ARBA" id="ARBA00023136"/>
    </source>
</evidence>
<keyword evidence="7" id="KW-1043">Host membrane</keyword>
<evidence type="ECO:0000256" key="2">
    <source>
        <dbReference type="ARBA" id="ARBA00004531"/>
    </source>
</evidence>
<name>A0ABV0T4E7_9TELE</name>
<dbReference type="SUPFAM" id="SSF58069">
    <property type="entry name" value="Virus ectodomain"/>
    <property type="match status" value="1"/>
</dbReference>
<dbReference type="InterPro" id="IPR018154">
    <property type="entry name" value="TLV/ENV_coat_polyprotein"/>
</dbReference>
<keyword evidence="8 14" id="KW-1133">Transmembrane helix</keyword>
<accession>A0ABV0T4E7</accession>
<comment type="caution">
    <text evidence="15">The sequence shown here is derived from an EMBL/GenBank/DDBJ whole genome shotgun (WGS) entry which is preliminary data.</text>
</comment>
<evidence type="ECO:0000256" key="5">
    <source>
        <dbReference type="ARBA" id="ARBA00022581"/>
    </source>
</evidence>
<feature type="transmembrane region" description="Helical" evidence="14">
    <location>
        <begin position="88"/>
        <end position="114"/>
    </location>
</feature>
<dbReference type="Pfam" id="PF00429">
    <property type="entry name" value="TLV_coat"/>
    <property type="match status" value="1"/>
</dbReference>
<evidence type="ECO:0000313" key="16">
    <source>
        <dbReference type="Proteomes" id="UP001482620"/>
    </source>
</evidence>
<keyword evidence="12" id="KW-0325">Glycoprotein</keyword>
<gene>
    <name evidence="15" type="ORF">ILYODFUR_031071</name>
</gene>
<evidence type="ECO:0000256" key="12">
    <source>
        <dbReference type="ARBA" id="ARBA00023180"/>
    </source>
</evidence>
<keyword evidence="6 14" id="KW-0812">Transmembrane</keyword>
<evidence type="ECO:0000256" key="14">
    <source>
        <dbReference type="SAM" id="Phobius"/>
    </source>
</evidence>
<dbReference type="Gene3D" id="1.10.287.210">
    <property type="match status" value="1"/>
</dbReference>
<evidence type="ECO:0000256" key="4">
    <source>
        <dbReference type="ARBA" id="ARBA00022511"/>
    </source>
</evidence>
<evidence type="ECO:0000256" key="11">
    <source>
        <dbReference type="ARBA" id="ARBA00023157"/>
    </source>
</evidence>
<proteinExistence type="predicted"/>
<evidence type="ECO:0000256" key="10">
    <source>
        <dbReference type="ARBA" id="ARBA00023139"/>
    </source>
</evidence>
<evidence type="ECO:0000256" key="8">
    <source>
        <dbReference type="ARBA" id="ARBA00022989"/>
    </source>
</evidence>
<dbReference type="PANTHER" id="PTHR10424:SF81">
    <property type="entry name" value="ERVV2 PROTEIN"/>
    <property type="match status" value="1"/>
</dbReference>
<reference evidence="15 16" key="1">
    <citation type="submission" date="2021-06" db="EMBL/GenBank/DDBJ databases">
        <authorList>
            <person name="Palmer J.M."/>
        </authorList>
    </citation>
    <scope>NUCLEOTIDE SEQUENCE [LARGE SCALE GENOMIC DNA]</scope>
    <source>
        <strain evidence="16">if_2019</strain>
        <tissue evidence="15">Muscle</tissue>
    </source>
</reference>
<dbReference type="Proteomes" id="UP001482620">
    <property type="component" value="Unassembled WGS sequence"/>
</dbReference>
<comment type="subcellular location">
    <subcellularLocation>
        <location evidence="1">Host cell membrane</location>
        <topology evidence="1">Single-pass type I membrane protein</topology>
    </subcellularLocation>
    <subcellularLocation>
        <location evidence="2">Host endomembrane system</location>
        <topology evidence="2">Peripheral membrane protein</topology>
    </subcellularLocation>
    <subcellularLocation>
        <location evidence="3">Virion membrane</location>
        <topology evidence="3">Single-pass type I membrane protein</topology>
    </subcellularLocation>
</comment>
<evidence type="ECO:0000256" key="6">
    <source>
        <dbReference type="ARBA" id="ARBA00022692"/>
    </source>
</evidence>
<evidence type="ECO:0000256" key="13">
    <source>
        <dbReference type="ARBA" id="ARBA00023288"/>
    </source>
</evidence>
<sequence>MSKEITALQKVVLQNRTVLDLVTATSGEVCTLLNETYCTYIPDGTGDGHTVSEALAQLKEIRKGMQQDARRGQGGLLSWLTFGPCWQLLLKIMIPFLIILMLFFAFSPCVSFLASE</sequence>
<keyword evidence="4" id="KW-1032">Host cell membrane</keyword>
<keyword evidence="13" id="KW-0449">Lipoprotein</keyword>
<keyword evidence="9 14" id="KW-0472">Membrane</keyword>
<dbReference type="EMBL" id="JAHRIQ010016333">
    <property type="protein sequence ID" value="MEQ2226798.1"/>
    <property type="molecule type" value="Genomic_DNA"/>
</dbReference>
<evidence type="ECO:0000313" key="15">
    <source>
        <dbReference type="EMBL" id="MEQ2226798.1"/>
    </source>
</evidence>